<gene>
    <name evidence="2" type="ORF">CTOB1V02_LOCUS11221</name>
</gene>
<feature type="region of interest" description="Disordered" evidence="1">
    <location>
        <begin position="1"/>
        <end position="40"/>
    </location>
</feature>
<evidence type="ECO:0000256" key="1">
    <source>
        <dbReference type="SAM" id="MobiDB-lite"/>
    </source>
</evidence>
<dbReference type="AlphaFoldDB" id="A0A7R8WQJ4"/>
<accession>A0A7R8WQJ4</accession>
<feature type="region of interest" description="Disordered" evidence="1">
    <location>
        <begin position="94"/>
        <end position="129"/>
    </location>
</feature>
<name>A0A7R8WQJ4_9CRUS</name>
<dbReference type="EMBL" id="OB666187">
    <property type="protein sequence ID" value="CAD7233399.1"/>
    <property type="molecule type" value="Genomic_DNA"/>
</dbReference>
<organism evidence="2">
    <name type="scientific">Cyprideis torosa</name>
    <dbReference type="NCBI Taxonomy" id="163714"/>
    <lineage>
        <taxon>Eukaryota</taxon>
        <taxon>Metazoa</taxon>
        <taxon>Ecdysozoa</taxon>
        <taxon>Arthropoda</taxon>
        <taxon>Crustacea</taxon>
        <taxon>Oligostraca</taxon>
        <taxon>Ostracoda</taxon>
        <taxon>Podocopa</taxon>
        <taxon>Podocopida</taxon>
        <taxon>Cytherocopina</taxon>
        <taxon>Cytheroidea</taxon>
        <taxon>Cytherideidae</taxon>
        <taxon>Cyprideis</taxon>
    </lineage>
</organism>
<evidence type="ECO:0000313" key="2">
    <source>
        <dbReference type="EMBL" id="CAD7233399.1"/>
    </source>
</evidence>
<proteinExistence type="predicted"/>
<sequence>MMDTKMEIDESNRGMPLSERPRNLKEEATQTMDESEAMAHAPERKLYTVCPSSNSRRRYSSAASFVFSELQGFIRFRSNTSEFRAKAKKRHPFVALGDIDKGSRPPRQPYRTGPEPGFEPADGKCRTYL</sequence>
<feature type="compositionally biased region" description="Basic and acidic residues" evidence="1">
    <location>
        <begin position="19"/>
        <end position="28"/>
    </location>
</feature>
<protein>
    <submittedName>
        <fullName evidence="2">Uncharacterized protein</fullName>
    </submittedName>
</protein>
<reference evidence="2" key="1">
    <citation type="submission" date="2020-11" db="EMBL/GenBank/DDBJ databases">
        <authorList>
            <person name="Tran Van P."/>
        </authorList>
    </citation>
    <scope>NUCLEOTIDE SEQUENCE</scope>
</reference>
<feature type="compositionally biased region" description="Basic and acidic residues" evidence="1">
    <location>
        <begin position="1"/>
        <end position="12"/>
    </location>
</feature>